<organism evidence="2 3">
    <name type="scientific">Madurella fahalii</name>
    <dbReference type="NCBI Taxonomy" id="1157608"/>
    <lineage>
        <taxon>Eukaryota</taxon>
        <taxon>Fungi</taxon>
        <taxon>Dikarya</taxon>
        <taxon>Ascomycota</taxon>
        <taxon>Pezizomycotina</taxon>
        <taxon>Sordariomycetes</taxon>
        <taxon>Sordariomycetidae</taxon>
        <taxon>Sordariales</taxon>
        <taxon>Sordariales incertae sedis</taxon>
        <taxon>Madurella</taxon>
    </lineage>
</organism>
<reference evidence="2 3" key="1">
    <citation type="submission" date="2024-09" db="EMBL/GenBank/DDBJ databases">
        <title>Itraconazole resistance in Madurella fahalii resulting from another homologue of gene encoding cytochrome P450 14-alpha sterol demethylase (CYP51).</title>
        <authorList>
            <person name="Yoshioka I."/>
            <person name="Fahal A.H."/>
            <person name="Kaneko S."/>
            <person name="Yaguchi T."/>
        </authorList>
    </citation>
    <scope>NUCLEOTIDE SEQUENCE [LARGE SCALE GENOMIC DNA]</scope>
    <source>
        <strain evidence="2 3">IFM 68171</strain>
    </source>
</reference>
<protein>
    <submittedName>
        <fullName evidence="2">Uncharacterized protein</fullName>
    </submittedName>
</protein>
<gene>
    <name evidence="2" type="ORF">MFIFM68171_07979</name>
</gene>
<evidence type="ECO:0000256" key="1">
    <source>
        <dbReference type="SAM" id="MobiDB-lite"/>
    </source>
</evidence>
<proteinExistence type="predicted"/>
<dbReference type="RefSeq" id="XP_070919500.1">
    <property type="nucleotide sequence ID" value="XM_071063399.1"/>
</dbReference>
<feature type="region of interest" description="Disordered" evidence="1">
    <location>
        <begin position="283"/>
        <end position="306"/>
    </location>
</feature>
<dbReference type="Proteomes" id="UP001628179">
    <property type="component" value="Unassembled WGS sequence"/>
</dbReference>
<keyword evidence="3" id="KW-1185">Reference proteome</keyword>
<dbReference type="EMBL" id="BAAFSV010000004">
    <property type="protein sequence ID" value="GAB1317769.1"/>
    <property type="molecule type" value="Genomic_DNA"/>
</dbReference>
<sequence length="539" mass="57779">MSSRKSISEDWEDVGDDNLSVISLPCSEANAPASPSFRPTSPNARVGGPQPQGSPETSHSIRSTDTQPAAEQLDSISETTTLRGNDDIKVSLAKGKLKEIEPAEAETPENPFSDPPGTEEIDEDAVDELFDDGSRDVDPRFLLKTLQSLRGILDDTLHVFTDLAAFHRNASERYLDVCQRLLRQVSELMPIISGYGKVWPALSRDIPLDPCLHGWLSGVRVKALGLQAEAQPLARRGRTPASAENALSKIWEDLSEYEAKMREFLPIMQADFDEFQTKHMTIPTTGPPEDPRLPTTSTNTSPVRSAPIDIPQPQTTTAAAAAAAAAAAVAATRASPPQTTQSAGGPRINRLFLLRRALYELKDMTQRTVQQLGTVTTAGAVPPSVAGLAADVARTYDGLFAAIGWALSNHGSDWIESGIAGGLTYAEFLEMPVDTIFSVAARLGEILRDVRGRAVNRAAAARERGGLRTGAGAGADDDPFGVVGAWIGGAGQPLETALAERRRGRNAGGGACWGIDCEQVVELERLGQVLEVMFRPRSE</sequence>
<feature type="region of interest" description="Disordered" evidence="1">
    <location>
        <begin position="99"/>
        <end position="120"/>
    </location>
</feature>
<evidence type="ECO:0000313" key="2">
    <source>
        <dbReference type="EMBL" id="GAB1317769.1"/>
    </source>
</evidence>
<accession>A0ABQ0GJ36</accession>
<feature type="compositionally biased region" description="Polar residues" evidence="1">
    <location>
        <begin position="294"/>
        <end position="303"/>
    </location>
</feature>
<evidence type="ECO:0000313" key="3">
    <source>
        <dbReference type="Proteomes" id="UP001628179"/>
    </source>
</evidence>
<comment type="caution">
    <text evidence="2">The sequence shown here is derived from an EMBL/GenBank/DDBJ whole genome shotgun (WGS) entry which is preliminary data.</text>
</comment>
<dbReference type="GeneID" id="98178722"/>
<name>A0ABQ0GJ36_9PEZI</name>
<feature type="compositionally biased region" description="Polar residues" evidence="1">
    <location>
        <begin position="51"/>
        <end position="82"/>
    </location>
</feature>
<feature type="region of interest" description="Disordered" evidence="1">
    <location>
        <begin position="25"/>
        <end position="82"/>
    </location>
</feature>